<evidence type="ECO:0000313" key="3">
    <source>
        <dbReference type="Proteomes" id="UP000016927"/>
    </source>
</evidence>
<dbReference type="AlphaFoldDB" id="R0MKV6"/>
<protein>
    <submittedName>
        <fullName evidence="2">Uncharacterized protein</fullName>
    </submittedName>
</protein>
<reference evidence="2 3" key="1">
    <citation type="journal article" date="2013" name="BMC Genomics">
        <title>Comparative genomics of parasitic silkworm microsporidia reveal an association between genome expansion and host adaptation.</title>
        <authorList>
            <person name="Pan G."/>
            <person name="Xu J."/>
            <person name="Li T."/>
            <person name="Xia Q."/>
            <person name="Liu S.L."/>
            <person name="Zhang G."/>
            <person name="Li S."/>
            <person name="Li C."/>
            <person name="Liu H."/>
            <person name="Yang L."/>
            <person name="Liu T."/>
            <person name="Zhang X."/>
            <person name="Wu Z."/>
            <person name="Fan W."/>
            <person name="Dang X."/>
            <person name="Xiang H."/>
            <person name="Tao M."/>
            <person name="Li Y."/>
            <person name="Hu J."/>
            <person name="Li Z."/>
            <person name="Lin L."/>
            <person name="Luo J."/>
            <person name="Geng L."/>
            <person name="Wang L."/>
            <person name="Long M."/>
            <person name="Wan Y."/>
            <person name="He N."/>
            <person name="Zhang Z."/>
            <person name="Lu C."/>
            <person name="Keeling P.J."/>
            <person name="Wang J."/>
            <person name="Xiang Z."/>
            <person name="Zhou Z."/>
        </authorList>
    </citation>
    <scope>NUCLEOTIDE SEQUENCE [LARGE SCALE GENOMIC DNA]</scope>
    <source>
        <strain evidence="3">CQ1 / CVCC 102059</strain>
    </source>
</reference>
<sequence length="243" mass="28495">MKVASVIKCLLLAIIMLILRLLFKNLDKDIKDDPKDDNVSESVQSKNESLSEDIQKNFHELNDNVTEPVRTENESLSENDFHELDDFSESQFTDKSLNECFNENLIENFYEKFDGNLTFSSDDLSSDVFKSQKFERDKIRKIAKASYEKFIRSDKNDSYFGCNEYDSSGSDKYGTRPRLQKKRKHCIKFKSRTKNLKIKSRKSNLVKNGKLLMISPTDLEKMNFIVSPHEDRHTQRDYRLIEC</sequence>
<feature type="signal peptide" evidence="1">
    <location>
        <begin position="1"/>
        <end position="20"/>
    </location>
</feature>
<keyword evidence="1" id="KW-0732">Signal</keyword>
<gene>
    <name evidence="2" type="ORF">NBO_76g0008</name>
</gene>
<proteinExistence type="predicted"/>
<keyword evidence="3" id="KW-1185">Reference proteome</keyword>
<dbReference type="VEuPathDB" id="MicrosporidiaDB:NBO_76g0008"/>
<feature type="chain" id="PRO_5004344726" evidence="1">
    <location>
        <begin position="21"/>
        <end position="243"/>
    </location>
</feature>
<dbReference type="HOGENOM" id="CLU_1142862_0_0_1"/>
<dbReference type="EMBL" id="KB908984">
    <property type="protein sequence ID" value="EOB13403.1"/>
    <property type="molecule type" value="Genomic_DNA"/>
</dbReference>
<accession>R0MKV6</accession>
<name>R0MKV6_NOSB1</name>
<organism evidence="2 3">
    <name type="scientific">Nosema bombycis (strain CQ1 / CVCC 102059)</name>
    <name type="common">Microsporidian parasite</name>
    <name type="synonym">Pebrine of silkworm</name>
    <dbReference type="NCBI Taxonomy" id="578461"/>
    <lineage>
        <taxon>Eukaryota</taxon>
        <taxon>Fungi</taxon>
        <taxon>Fungi incertae sedis</taxon>
        <taxon>Microsporidia</taxon>
        <taxon>Nosematidae</taxon>
        <taxon>Nosema</taxon>
    </lineage>
</organism>
<evidence type="ECO:0000313" key="2">
    <source>
        <dbReference type="EMBL" id="EOB13403.1"/>
    </source>
</evidence>
<dbReference type="Proteomes" id="UP000016927">
    <property type="component" value="Unassembled WGS sequence"/>
</dbReference>
<evidence type="ECO:0000256" key="1">
    <source>
        <dbReference type="SAM" id="SignalP"/>
    </source>
</evidence>